<sequence length="105" mass="11758">NLSRSAFHTRRRSISNDLQVNSSFSMSAFLSISTINKLTTSSRTFPIISVVERMNAFSRSLPKFFNTDSVMSESLLPFSFSLRKSIAIPRDSQTPCITSRMGISL</sequence>
<feature type="non-terminal residue" evidence="1">
    <location>
        <position position="1"/>
    </location>
</feature>
<evidence type="ECO:0000313" key="2">
    <source>
        <dbReference type="Proteomes" id="UP001432027"/>
    </source>
</evidence>
<protein>
    <submittedName>
        <fullName evidence="1">Uncharacterized protein</fullName>
    </submittedName>
</protein>
<accession>A0AAV5T718</accession>
<evidence type="ECO:0000313" key="1">
    <source>
        <dbReference type="EMBL" id="GMS90742.1"/>
    </source>
</evidence>
<dbReference type="AlphaFoldDB" id="A0AAV5T718"/>
<proteinExistence type="predicted"/>
<gene>
    <name evidence="1" type="ORF">PENTCL1PPCAC_12917</name>
</gene>
<dbReference type="EMBL" id="BTSX01000003">
    <property type="protein sequence ID" value="GMS90742.1"/>
    <property type="molecule type" value="Genomic_DNA"/>
</dbReference>
<organism evidence="1 2">
    <name type="scientific">Pristionchus entomophagus</name>
    <dbReference type="NCBI Taxonomy" id="358040"/>
    <lineage>
        <taxon>Eukaryota</taxon>
        <taxon>Metazoa</taxon>
        <taxon>Ecdysozoa</taxon>
        <taxon>Nematoda</taxon>
        <taxon>Chromadorea</taxon>
        <taxon>Rhabditida</taxon>
        <taxon>Rhabditina</taxon>
        <taxon>Diplogasteromorpha</taxon>
        <taxon>Diplogasteroidea</taxon>
        <taxon>Neodiplogasteridae</taxon>
        <taxon>Pristionchus</taxon>
    </lineage>
</organism>
<reference evidence="1" key="1">
    <citation type="submission" date="2023-10" db="EMBL/GenBank/DDBJ databases">
        <title>Genome assembly of Pristionchus species.</title>
        <authorList>
            <person name="Yoshida K."/>
            <person name="Sommer R.J."/>
        </authorList>
    </citation>
    <scope>NUCLEOTIDE SEQUENCE</scope>
    <source>
        <strain evidence="1">RS0144</strain>
    </source>
</reference>
<keyword evidence="2" id="KW-1185">Reference proteome</keyword>
<feature type="non-terminal residue" evidence="1">
    <location>
        <position position="105"/>
    </location>
</feature>
<name>A0AAV5T718_9BILA</name>
<comment type="caution">
    <text evidence="1">The sequence shown here is derived from an EMBL/GenBank/DDBJ whole genome shotgun (WGS) entry which is preliminary data.</text>
</comment>
<dbReference type="Proteomes" id="UP001432027">
    <property type="component" value="Unassembled WGS sequence"/>
</dbReference>